<dbReference type="EMBL" id="KN819360">
    <property type="protein sequence ID" value="KIJ12686.1"/>
    <property type="molecule type" value="Genomic_DNA"/>
</dbReference>
<evidence type="ECO:0000313" key="2">
    <source>
        <dbReference type="Proteomes" id="UP000053647"/>
    </source>
</evidence>
<dbReference type="HOGENOM" id="CLU_165186_0_0_1"/>
<proteinExistence type="predicted"/>
<protein>
    <submittedName>
        <fullName evidence="1">Uncharacterized protein</fullName>
    </submittedName>
</protein>
<accession>A0A0C9TZK3</accession>
<dbReference type="AlphaFoldDB" id="A0A0C9TZK3"/>
<keyword evidence="2" id="KW-1185">Reference proteome</keyword>
<dbReference type="Proteomes" id="UP000053647">
    <property type="component" value="Unassembled WGS sequence"/>
</dbReference>
<reference evidence="1 2" key="1">
    <citation type="submission" date="2014-06" db="EMBL/GenBank/DDBJ databases">
        <authorList>
            <consortium name="DOE Joint Genome Institute"/>
            <person name="Kuo A."/>
            <person name="Kohler A."/>
            <person name="Nagy L.G."/>
            <person name="Floudas D."/>
            <person name="Copeland A."/>
            <person name="Barry K.W."/>
            <person name="Cichocki N."/>
            <person name="Veneault-Fourrey C."/>
            <person name="LaButti K."/>
            <person name="Lindquist E.A."/>
            <person name="Lipzen A."/>
            <person name="Lundell T."/>
            <person name="Morin E."/>
            <person name="Murat C."/>
            <person name="Sun H."/>
            <person name="Tunlid A."/>
            <person name="Henrissat B."/>
            <person name="Grigoriev I.V."/>
            <person name="Hibbett D.S."/>
            <person name="Martin F."/>
            <person name="Nordberg H.P."/>
            <person name="Cantor M.N."/>
            <person name="Hua S.X."/>
        </authorList>
    </citation>
    <scope>NUCLEOTIDE SEQUENCE [LARGE SCALE GENOMIC DNA]</scope>
    <source>
        <strain evidence="1 2">ATCC 200175</strain>
    </source>
</reference>
<gene>
    <name evidence="1" type="ORF">PAXINDRAFT_27969</name>
</gene>
<dbReference type="OrthoDB" id="2691851at2759"/>
<feature type="non-terminal residue" evidence="1">
    <location>
        <position position="104"/>
    </location>
</feature>
<evidence type="ECO:0000313" key="1">
    <source>
        <dbReference type="EMBL" id="KIJ12686.1"/>
    </source>
</evidence>
<reference evidence="2" key="2">
    <citation type="submission" date="2015-01" db="EMBL/GenBank/DDBJ databases">
        <title>Evolutionary Origins and Diversification of the Mycorrhizal Mutualists.</title>
        <authorList>
            <consortium name="DOE Joint Genome Institute"/>
            <consortium name="Mycorrhizal Genomics Consortium"/>
            <person name="Kohler A."/>
            <person name="Kuo A."/>
            <person name="Nagy L.G."/>
            <person name="Floudas D."/>
            <person name="Copeland A."/>
            <person name="Barry K.W."/>
            <person name="Cichocki N."/>
            <person name="Veneault-Fourrey C."/>
            <person name="LaButti K."/>
            <person name="Lindquist E.A."/>
            <person name="Lipzen A."/>
            <person name="Lundell T."/>
            <person name="Morin E."/>
            <person name="Murat C."/>
            <person name="Riley R."/>
            <person name="Ohm R."/>
            <person name="Sun H."/>
            <person name="Tunlid A."/>
            <person name="Henrissat B."/>
            <person name="Grigoriev I.V."/>
            <person name="Hibbett D.S."/>
            <person name="Martin F."/>
        </authorList>
    </citation>
    <scope>NUCLEOTIDE SEQUENCE [LARGE SCALE GENOMIC DNA]</scope>
    <source>
        <strain evidence="2">ATCC 200175</strain>
    </source>
</reference>
<feature type="non-terminal residue" evidence="1">
    <location>
        <position position="1"/>
    </location>
</feature>
<name>A0A0C9TZK3_PAXIN</name>
<organism evidence="1 2">
    <name type="scientific">Paxillus involutus ATCC 200175</name>
    <dbReference type="NCBI Taxonomy" id="664439"/>
    <lineage>
        <taxon>Eukaryota</taxon>
        <taxon>Fungi</taxon>
        <taxon>Dikarya</taxon>
        <taxon>Basidiomycota</taxon>
        <taxon>Agaricomycotina</taxon>
        <taxon>Agaricomycetes</taxon>
        <taxon>Agaricomycetidae</taxon>
        <taxon>Boletales</taxon>
        <taxon>Paxilineae</taxon>
        <taxon>Paxillaceae</taxon>
        <taxon>Paxillus</taxon>
    </lineage>
</organism>
<sequence>SNLQLQSLNDTQKITRAIGKIEDHSALVMALSQADMPWLQQLLHTALKNGSSINAIIWMIEDALERGYRPRGHSAQSNDLALLIYRLGGTNLLYALNQHLNIPS</sequence>